<evidence type="ECO:0000256" key="1">
    <source>
        <dbReference type="ARBA" id="ARBA00000822"/>
    </source>
</evidence>
<dbReference type="SUPFAM" id="SSF54556">
    <property type="entry name" value="Chitinase insertion domain"/>
    <property type="match status" value="1"/>
</dbReference>
<dbReference type="InterPro" id="IPR001223">
    <property type="entry name" value="Glyco_hydro18_cat"/>
</dbReference>
<evidence type="ECO:0000259" key="10">
    <source>
        <dbReference type="PROSITE" id="PS51910"/>
    </source>
</evidence>
<dbReference type="Gene3D" id="3.10.50.10">
    <property type="match status" value="1"/>
</dbReference>
<dbReference type="InterPro" id="IPR036573">
    <property type="entry name" value="CBM_sf_5/12"/>
</dbReference>
<dbReference type="SMART" id="SM00636">
    <property type="entry name" value="Glyco_18"/>
    <property type="match status" value="1"/>
</dbReference>
<dbReference type="Proteomes" id="UP001589607">
    <property type="component" value="Unassembled WGS sequence"/>
</dbReference>
<evidence type="ECO:0000256" key="4">
    <source>
        <dbReference type="ARBA" id="ARBA00022729"/>
    </source>
</evidence>
<keyword evidence="12" id="KW-1185">Reference proteome</keyword>
<dbReference type="Pfam" id="PF02839">
    <property type="entry name" value="CBM_5_12"/>
    <property type="match status" value="1"/>
</dbReference>
<dbReference type="Gene3D" id="2.60.40.10">
    <property type="entry name" value="Immunoglobulins"/>
    <property type="match status" value="1"/>
</dbReference>
<dbReference type="CDD" id="cd12215">
    <property type="entry name" value="ChiC_BD"/>
    <property type="match status" value="2"/>
</dbReference>
<sequence>MLLVLIPFITLSSYAQINSGGSHSTANHSKQIIGYVPNWDAWKDTNLHVPKASLNHYNIDYSQYTILNFSFFGVAVDGSLHSGDLRNKQIYANGQVQQPAALLHPDEFSSHDQTFVLGQPKTFWGWDEKLRALGYEPHPDGGWKGWIKTASGQQGNWPLVEYVEESMIKIAQANGVKVMASIGGWSMCKHFPEMASDPVKRARFIADCVTLVNQYKFDGIDLDWEYPGPFSGMNFTGTTADYHNFTILVSEIRQAIGPNKLITAAMSASPNKLDGIEWSAIDQYMDYYNMMTYDFNGGWSGIAGHNSPLYDYPGAEYANFSLDATYKKLAALNVNLAKVNLGVAFYGRAVNTSVAPALGAQTLKTQVNFSVDGPVQSAADMTRFATMEGTPYYTHLLHEIQSGQWNEHWDDVAKVPYLTHKTANSFISYDNPQSIQLKAQYIKDKNLAGCIVWEVFSDWVVGPETKKIGRYPYCPTTKSPLVNVINQTFAGSVNNTAPQLAIVAPTSLQVFTQQTLANINLSATATDSNGTIASVVFEIEGQSLTGQSNGNNYSVSFLPTAYKTYSLTVRATDNQGAVTTKNVSFTVESQGSNQGHPLVSENMWNTLFPYRYGAVNNGTEWVLDPANDFFTYQSFLEALNRMNNIKAELKRRCGTNAYVVTRINKTTGESVEIRHDSDFDAPMHANKAIITKEVDYGTFLEEGTLEERKRELSAFLANIAHETTGGWPTAPGGQFSWGLHFREEVGSPAGYRDETNINYPPAPGKSYHGRGPIQLSWNYNYGQVSEYLYGDKNVLLNEPEKLVQDAALAFQTAIWFWMTPQYPKPSAHDVMASNWQPNPLDVTKNRIHGLGMTVNVINGGLECGQGVEKSQVLDRIGYYQRFSGVFTIGTDMDGVHDLSDCGCKDMSSYGGDSNDLTAEACAQQPSIAFSAPTNNQIIQQATLAPVAVTLVVDPKNTTLTQISTSVNNQTFTGTSFNWTPSAYGNYTLLATATFANGQTATTTVTVTIWDGGSLSCDAIPAWNGTSIYAQTNTFVTYQNALYKNKWWTQNEKPGSNTVWEFVRSCNGSNDGLHCGQSAWLSSKTYNSGDKAFYNQKIYKAKWWTLNETPGVNAVWEFESNCASLTSKNQSYTLVYPTHVNEEITFELEVAKTGMIKIQLLDLTGNSVKEVYNQNTKSGKHIVVKNVSDLRKGIYIYKIFTENDVQTGKIIKN</sequence>
<evidence type="ECO:0000313" key="12">
    <source>
        <dbReference type="Proteomes" id="UP001589607"/>
    </source>
</evidence>
<dbReference type="InterPro" id="IPR011583">
    <property type="entry name" value="Chitinase_II/V-like_cat"/>
</dbReference>
<dbReference type="Gene3D" id="1.10.530.10">
    <property type="match status" value="1"/>
</dbReference>
<dbReference type="SUPFAM" id="SSF53955">
    <property type="entry name" value="Lysozyme-like"/>
    <property type="match status" value="1"/>
</dbReference>
<dbReference type="EC" id="3.2.1.14" evidence="3"/>
<dbReference type="Pfam" id="PF18962">
    <property type="entry name" value="Por_Secre_tail"/>
    <property type="match status" value="1"/>
</dbReference>
<evidence type="ECO:0000256" key="9">
    <source>
        <dbReference type="RuleBase" id="RU000489"/>
    </source>
</evidence>
<keyword evidence="8 9" id="KW-0326">Glycosidase</keyword>
<dbReference type="Gene3D" id="3.20.20.80">
    <property type="entry name" value="Glycosidases"/>
    <property type="match status" value="1"/>
</dbReference>
<keyword evidence="6" id="KW-0146">Chitin degradation</keyword>
<dbReference type="Pfam" id="PF17957">
    <property type="entry name" value="Big_7"/>
    <property type="match status" value="1"/>
</dbReference>
<dbReference type="SMART" id="SM00495">
    <property type="entry name" value="ChtBD3"/>
    <property type="match status" value="2"/>
</dbReference>
<evidence type="ECO:0000256" key="5">
    <source>
        <dbReference type="ARBA" id="ARBA00022801"/>
    </source>
</evidence>
<dbReference type="PROSITE" id="PS00774">
    <property type="entry name" value="CHITINASE_19_2"/>
    <property type="match status" value="1"/>
</dbReference>
<dbReference type="InterPro" id="IPR050314">
    <property type="entry name" value="Glycosyl_Hydrlase_18"/>
</dbReference>
<dbReference type="InterPro" id="IPR013783">
    <property type="entry name" value="Ig-like_fold"/>
</dbReference>
<dbReference type="InterPro" id="IPR023346">
    <property type="entry name" value="Lysozyme-like_dom_sf"/>
</dbReference>
<dbReference type="SUPFAM" id="SSF51055">
    <property type="entry name" value="Carbohydrate binding domain"/>
    <property type="match status" value="2"/>
</dbReference>
<accession>A0ABV5GS30</accession>
<feature type="domain" description="GH18" evidence="10">
    <location>
        <begin position="30"/>
        <end position="492"/>
    </location>
</feature>
<keyword evidence="6" id="KW-0624">Polysaccharide degradation</keyword>
<evidence type="ECO:0000256" key="2">
    <source>
        <dbReference type="ARBA" id="ARBA00009121"/>
    </source>
</evidence>
<dbReference type="Pfam" id="PF00704">
    <property type="entry name" value="Glyco_hydro_18"/>
    <property type="match status" value="1"/>
</dbReference>
<comment type="similarity">
    <text evidence="2">Belongs to the glycosyl hydrolase 18 family. Chitinase class II subfamily.</text>
</comment>
<dbReference type="InterPro" id="IPR017853">
    <property type="entry name" value="GH"/>
</dbReference>
<dbReference type="RefSeq" id="WP_236456131.1">
    <property type="nucleotide sequence ID" value="NZ_CBCSGE010000003.1"/>
</dbReference>
<dbReference type="EMBL" id="JBHMEY010000067">
    <property type="protein sequence ID" value="MFB9098069.1"/>
    <property type="molecule type" value="Genomic_DNA"/>
</dbReference>
<dbReference type="PANTHER" id="PTHR11177:SF317">
    <property type="entry name" value="CHITINASE 12-RELATED"/>
    <property type="match status" value="1"/>
</dbReference>
<dbReference type="InterPro" id="IPR029070">
    <property type="entry name" value="Chitinase_insertion_sf"/>
</dbReference>
<dbReference type="InterPro" id="IPR001579">
    <property type="entry name" value="Glyco_hydro_18_chit_AS"/>
</dbReference>
<evidence type="ECO:0000256" key="7">
    <source>
        <dbReference type="ARBA" id="ARBA00023277"/>
    </source>
</evidence>
<keyword evidence="4" id="KW-0732">Signal</keyword>
<proteinExistence type="inferred from homology"/>
<comment type="catalytic activity">
    <reaction evidence="1">
        <text>Random endo-hydrolysis of N-acetyl-beta-D-glucosaminide (1-&gt;4)-beta-linkages in chitin and chitodextrins.</text>
        <dbReference type="EC" id="3.2.1.14"/>
    </reaction>
</comment>
<dbReference type="SUPFAM" id="SSF51445">
    <property type="entry name" value="(Trans)glycosidases"/>
    <property type="match status" value="1"/>
</dbReference>
<gene>
    <name evidence="11" type="ORF">ACFFVF_16245</name>
</gene>
<name>A0ABV5GS30_9FLAO</name>
<dbReference type="PANTHER" id="PTHR11177">
    <property type="entry name" value="CHITINASE"/>
    <property type="match status" value="1"/>
</dbReference>
<dbReference type="NCBIfam" id="TIGR04183">
    <property type="entry name" value="Por_Secre_tail"/>
    <property type="match status" value="1"/>
</dbReference>
<dbReference type="Gene3D" id="2.10.10.20">
    <property type="entry name" value="Carbohydrate-binding module superfamily 5/12"/>
    <property type="match status" value="2"/>
</dbReference>
<dbReference type="GO" id="GO:0016787">
    <property type="term" value="F:hydrolase activity"/>
    <property type="evidence" value="ECO:0007669"/>
    <property type="project" value="UniProtKB-KW"/>
</dbReference>
<keyword evidence="5 9" id="KW-0378">Hydrolase</keyword>
<comment type="caution">
    <text evidence="11">The sequence shown here is derived from an EMBL/GenBank/DDBJ whole genome shotgun (WGS) entry which is preliminary data.</text>
</comment>
<dbReference type="PROSITE" id="PS51910">
    <property type="entry name" value="GH18_2"/>
    <property type="match status" value="1"/>
</dbReference>
<dbReference type="Pfam" id="PF00182">
    <property type="entry name" value="Glyco_hydro_19"/>
    <property type="match status" value="1"/>
</dbReference>
<keyword evidence="7" id="KW-0119">Carbohydrate metabolism</keyword>
<dbReference type="InterPro" id="IPR000726">
    <property type="entry name" value="Glyco_hydro_19_cat"/>
</dbReference>
<dbReference type="Gene3D" id="3.30.20.10">
    <property type="entry name" value="Endochitinase, domain 2"/>
    <property type="match status" value="1"/>
</dbReference>
<evidence type="ECO:0000313" key="11">
    <source>
        <dbReference type="EMBL" id="MFB9098069.1"/>
    </source>
</evidence>
<dbReference type="CDD" id="cd00325">
    <property type="entry name" value="chitinase_GH19"/>
    <property type="match status" value="1"/>
</dbReference>
<dbReference type="InterPro" id="IPR003610">
    <property type="entry name" value="CBM5/12"/>
</dbReference>
<evidence type="ECO:0000256" key="3">
    <source>
        <dbReference type="ARBA" id="ARBA00012729"/>
    </source>
</evidence>
<protein>
    <recommendedName>
        <fullName evidence="3">chitinase</fullName>
        <ecNumber evidence="3">3.2.1.14</ecNumber>
    </recommendedName>
</protein>
<dbReference type="InterPro" id="IPR026444">
    <property type="entry name" value="Secre_tail"/>
</dbReference>
<evidence type="ECO:0000256" key="6">
    <source>
        <dbReference type="ARBA" id="ARBA00023024"/>
    </source>
</evidence>
<evidence type="ECO:0000256" key="8">
    <source>
        <dbReference type="ARBA" id="ARBA00023295"/>
    </source>
</evidence>
<reference evidence="11 12" key="1">
    <citation type="submission" date="2024-09" db="EMBL/GenBank/DDBJ databases">
        <authorList>
            <person name="Sun Q."/>
            <person name="Mori K."/>
        </authorList>
    </citation>
    <scope>NUCLEOTIDE SEQUENCE [LARGE SCALE GENOMIC DNA]</scope>
    <source>
        <strain evidence="11 12">CECT 7955</strain>
    </source>
</reference>
<organism evidence="11 12">
    <name type="scientific">Flavobacterium jumunjinense</name>
    <dbReference type="NCBI Taxonomy" id="998845"/>
    <lineage>
        <taxon>Bacteria</taxon>
        <taxon>Pseudomonadati</taxon>
        <taxon>Bacteroidota</taxon>
        <taxon>Flavobacteriia</taxon>
        <taxon>Flavobacteriales</taxon>
        <taxon>Flavobacteriaceae</taxon>
        <taxon>Flavobacterium</taxon>
    </lineage>
</organism>
<dbReference type="PROSITE" id="PS01095">
    <property type="entry name" value="GH18_1"/>
    <property type="match status" value="1"/>
</dbReference>